<keyword evidence="4" id="KW-0010">Activator</keyword>
<comment type="subcellular location">
    <subcellularLocation>
        <location evidence="1">Nucleus</location>
    </subcellularLocation>
</comment>
<evidence type="ECO:0000256" key="2">
    <source>
        <dbReference type="ARBA" id="ARBA00023015"/>
    </source>
</evidence>
<dbReference type="AlphaFoldDB" id="A0A200Q689"/>
<dbReference type="InterPro" id="IPR016177">
    <property type="entry name" value="DNA-bd_dom_sf"/>
</dbReference>
<dbReference type="STRING" id="56857.A0A200Q689"/>
<evidence type="ECO:0000313" key="10">
    <source>
        <dbReference type="EMBL" id="OVA05956.1"/>
    </source>
</evidence>
<comment type="similarity">
    <text evidence="7">Belongs to the AP2/ERF transcription factor family. ERF subfamily.</text>
</comment>
<evidence type="ECO:0000256" key="1">
    <source>
        <dbReference type="ARBA" id="ARBA00004123"/>
    </source>
</evidence>
<evidence type="ECO:0000256" key="3">
    <source>
        <dbReference type="ARBA" id="ARBA00023125"/>
    </source>
</evidence>
<name>A0A200Q689_MACCD</name>
<dbReference type="GO" id="GO:0003700">
    <property type="term" value="F:DNA-binding transcription factor activity"/>
    <property type="evidence" value="ECO:0007669"/>
    <property type="project" value="InterPro"/>
</dbReference>
<keyword evidence="5" id="KW-0804">Transcription</keyword>
<dbReference type="InParanoid" id="A0A200Q689"/>
<keyword evidence="3" id="KW-0238">DNA-binding</keyword>
<gene>
    <name evidence="10" type="ORF">BVC80_1707g61</name>
</gene>
<proteinExistence type="inferred from homology"/>
<feature type="compositionally biased region" description="Low complexity" evidence="8">
    <location>
        <begin position="9"/>
        <end position="45"/>
    </location>
</feature>
<organism evidence="10 11">
    <name type="scientific">Macleaya cordata</name>
    <name type="common">Five-seeded plume-poppy</name>
    <name type="synonym">Bocconia cordata</name>
    <dbReference type="NCBI Taxonomy" id="56857"/>
    <lineage>
        <taxon>Eukaryota</taxon>
        <taxon>Viridiplantae</taxon>
        <taxon>Streptophyta</taxon>
        <taxon>Embryophyta</taxon>
        <taxon>Tracheophyta</taxon>
        <taxon>Spermatophyta</taxon>
        <taxon>Magnoliopsida</taxon>
        <taxon>Ranunculales</taxon>
        <taxon>Papaveraceae</taxon>
        <taxon>Papaveroideae</taxon>
        <taxon>Macleaya</taxon>
    </lineage>
</organism>
<sequence length="237" mass="25929">MDFEDDETSASSSSSEIQSPQVSSTASTTPTLLLHVSTTTATATTPKRKAGRKKFKETRHPIYRGVRERNGGRWVCEVRQPYQKSRLWLGTFPTPEMAARAYDVAALALRGKSTPLNFHDSARILPRPNSESPRDIQLAALEAAEAFRPPTCSCSSTSSSRVALLPGVCNPDMPRGNHELPANSSSTSTFLDEEALFNMPGLITSMAEGMLLTPPAMQKGFNWDDTDCDMDVSLWSD</sequence>
<dbReference type="GO" id="GO:0005634">
    <property type="term" value="C:nucleus"/>
    <property type="evidence" value="ECO:0007669"/>
    <property type="project" value="UniProtKB-SubCell"/>
</dbReference>
<evidence type="ECO:0000313" key="11">
    <source>
        <dbReference type="Proteomes" id="UP000195402"/>
    </source>
</evidence>
<dbReference type="PANTHER" id="PTHR31839">
    <property type="entry name" value="DEHYDRATION-RESPONSIVE ELEMENT-BINDING PROTEIN 1D"/>
    <property type="match status" value="1"/>
</dbReference>
<dbReference type="InterPro" id="IPR001471">
    <property type="entry name" value="AP2/ERF_dom"/>
</dbReference>
<evidence type="ECO:0000256" key="6">
    <source>
        <dbReference type="ARBA" id="ARBA00023242"/>
    </source>
</evidence>
<feature type="compositionally biased region" description="Basic residues" evidence="8">
    <location>
        <begin position="46"/>
        <end position="57"/>
    </location>
</feature>
<dbReference type="InterPro" id="IPR045277">
    <property type="entry name" value="DRE1A-I"/>
</dbReference>
<dbReference type="SUPFAM" id="SSF54171">
    <property type="entry name" value="DNA-binding domain"/>
    <property type="match status" value="1"/>
</dbReference>
<dbReference type="Gene3D" id="3.30.730.10">
    <property type="entry name" value="AP2/ERF domain"/>
    <property type="match status" value="1"/>
</dbReference>
<accession>A0A200Q689</accession>
<reference evidence="10 11" key="1">
    <citation type="journal article" date="2017" name="Mol. Plant">
        <title>The Genome of Medicinal Plant Macleaya cordata Provides New Insights into Benzylisoquinoline Alkaloids Metabolism.</title>
        <authorList>
            <person name="Liu X."/>
            <person name="Liu Y."/>
            <person name="Huang P."/>
            <person name="Ma Y."/>
            <person name="Qing Z."/>
            <person name="Tang Q."/>
            <person name="Cao H."/>
            <person name="Cheng P."/>
            <person name="Zheng Y."/>
            <person name="Yuan Z."/>
            <person name="Zhou Y."/>
            <person name="Liu J."/>
            <person name="Tang Z."/>
            <person name="Zhuo Y."/>
            <person name="Zhang Y."/>
            <person name="Yu L."/>
            <person name="Huang J."/>
            <person name="Yang P."/>
            <person name="Peng Q."/>
            <person name="Zhang J."/>
            <person name="Jiang W."/>
            <person name="Zhang Z."/>
            <person name="Lin K."/>
            <person name="Ro D.K."/>
            <person name="Chen X."/>
            <person name="Xiong X."/>
            <person name="Shang Y."/>
            <person name="Huang S."/>
            <person name="Zeng J."/>
        </authorList>
    </citation>
    <scope>NUCLEOTIDE SEQUENCE [LARGE SCALE GENOMIC DNA]</scope>
    <source>
        <strain evidence="11">cv. BLH2017</strain>
        <tissue evidence="10">Root</tissue>
    </source>
</reference>
<evidence type="ECO:0000256" key="4">
    <source>
        <dbReference type="ARBA" id="ARBA00023159"/>
    </source>
</evidence>
<dbReference type="PROSITE" id="PS51032">
    <property type="entry name" value="AP2_ERF"/>
    <property type="match status" value="1"/>
</dbReference>
<dbReference type="Proteomes" id="UP000195402">
    <property type="component" value="Unassembled WGS sequence"/>
</dbReference>
<dbReference type="EMBL" id="MVGT01002978">
    <property type="protein sequence ID" value="OVA05956.1"/>
    <property type="molecule type" value="Genomic_DNA"/>
</dbReference>
<dbReference type="PANTHER" id="PTHR31839:SF42">
    <property type="entry name" value="DEHYDRATION-RESPONSIVE ELEMENT-BINDING PROTEIN 1F"/>
    <property type="match status" value="1"/>
</dbReference>
<feature type="region of interest" description="Disordered" evidence="8">
    <location>
        <begin position="1"/>
        <end position="58"/>
    </location>
</feature>
<evidence type="ECO:0000259" key="9">
    <source>
        <dbReference type="PROSITE" id="PS51032"/>
    </source>
</evidence>
<dbReference type="OrthoDB" id="676764at2759"/>
<keyword evidence="6" id="KW-0539">Nucleus</keyword>
<keyword evidence="11" id="KW-1185">Reference proteome</keyword>
<feature type="domain" description="AP2/ERF" evidence="9">
    <location>
        <begin position="62"/>
        <end position="119"/>
    </location>
</feature>
<dbReference type="Pfam" id="PF00847">
    <property type="entry name" value="AP2"/>
    <property type="match status" value="1"/>
</dbReference>
<dbReference type="InterPro" id="IPR036955">
    <property type="entry name" value="AP2/ERF_dom_sf"/>
</dbReference>
<evidence type="ECO:0000256" key="8">
    <source>
        <dbReference type="SAM" id="MobiDB-lite"/>
    </source>
</evidence>
<evidence type="ECO:0000256" key="5">
    <source>
        <dbReference type="ARBA" id="ARBA00023163"/>
    </source>
</evidence>
<dbReference type="OMA" id="NTNDNEW"/>
<protein>
    <submittedName>
        <fullName evidence="10">AP2/ERF domain</fullName>
    </submittedName>
</protein>
<dbReference type="SMART" id="SM00380">
    <property type="entry name" value="AP2"/>
    <property type="match status" value="1"/>
</dbReference>
<keyword evidence="2" id="KW-0805">Transcription regulation</keyword>
<evidence type="ECO:0000256" key="7">
    <source>
        <dbReference type="ARBA" id="ARBA00024343"/>
    </source>
</evidence>
<dbReference type="GO" id="GO:0003677">
    <property type="term" value="F:DNA binding"/>
    <property type="evidence" value="ECO:0007669"/>
    <property type="project" value="UniProtKB-KW"/>
</dbReference>
<comment type="caution">
    <text evidence="10">The sequence shown here is derived from an EMBL/GenBank/DDBJ whole genome shotgun (WGS) entry which is preliminary data.</text>
</comment>
<dbReference type="PRINTS" id="PR00367">
    <property type="entry name" value="ETHRSPELEMNT"/>
</dbReference>
<dbReference type="FunFam" id="3.30.730.10:FF:000001">
    <property type="entry name" value="Ethylene-responsive transcription factor 2"/>
    <property type="match status" value="1"/>
</dbReference>
<dbReference type="CDD" id="cd00018">
    <property type="entry name" value="AP2"/>
    <property type="match status" value="1"/>
</dbReference>